<feature type="region of interest" description="Disordered" evidence="5">
    <location>
        <begin position="128"/>
        <end position="153"/>
    </location>
</feature>
<dbReference type="Gene3D" id="3.30.920.20">
    <property type="entry name" value="Gas2-like domain"/>
    <property type="match status" value="1"/>
</dbReference>
<keyword evidence="3" id="KW-0206">Cytoskeleton</keyword>
<dbReference type="InterPro" id="IPR001715">
    <property type="entry name" value="CH_dom"/>
</dbReference>
<reference evidence="8 9" key="1">
    <citation type="submission" date="2020-10" db="EMBL/GenBank/DDBJ databases">
        <authorList>
            <person name="Klimov P.B."/>
            <person name="Dyachkov S.M."/>
            <person name="Chetverikov P.E."/>
        </authorList>
    </citation>
    <scope>NUCLEOTIDE SEQUENCE [LARGE SCALE GENOMIC DNA]</scope>
    <source>
        <strain evidence="8">BMOC 18-1129-001#AD2665</strain>
        <tissue evidence="8">Entire mites</tissue>
    </source>
</reference>
<feature type="compositionally biased region" description="Low complexity" evidence="5">
    <location>
        <begin position="406"/>
        <end position="415"/>
    </location>
</feature>
<evidence type="ECO:0000256" key="4">
    <source>
        <dbReference type="ARBA" id="ARBA00038441"/>
    </source>
</evidence>
<dbReference type="SMART" id="SM00243">
    <property type="entry name" value="GAS2"/>
    <property type="match status" value="1"/>
</dbReference>
<dbReference type="PANTHER" id="PTHR46756:SF13">
    <property type="entry name" value="GROWTH ARREST-SPECIFIC PROTEIN 2"/>
    <property type="match status" value="1"/>
</dbReference>
<dbReference type="SMART" id="SM00033">
    <property type="entry name" value="CH"/>
    <property type="match status" value="1"/>
</dbReference>
<feature type="region of interest" description="Disordered" evidence="5">
    <location>
        <begin position="563"/>
        <end position="603"/>
    </location>
</feature>
<keyword evidence="2" id="KW-0963">Cytoplasm</keyword>
<evidence type="ECO:0000313" key="8">
    <source>
        <dbReference type="EMBL" id="KAG9511386.1"/>
    </source>
</evidence>
<accession>A0ABQ7SDE5</accession>
<dbReference type="InterPro" id="IPR036872">
    <property type="entry name" value="CH_dom_sf"/>
</dbReference>
<proteinExistence type="inferred from homology"/>
<feature type="region of interest" description="Disordered" evidence="5">
    <location>
        <begin position="378"/>
        <end position="421"/>
    </location>
</feature>
<feature type="compositionally biased region" description="Low complexity" evidence="5">
    <location>
        <begin position="383"/>
        <end position="393"/>
    </location>
</feature>
<feature type="compositionally biased region" description="Acidic residues" evidence="5">
    <location>
        <begin position="444"/>
        <end position="456"/>
    </location>
</feature>
<dbReference type="SUPFAM" id="SSF47576">
    <property type="entry name" value="Calponin-homology domain, CH-domain"/>
    <property type="match status" value="2"/>
</dbReference>
<dbReference type="CDD" id="cd21204">
    <property type="entry name" value="CH_GAS2-like"/>
    <property type="match status" value="1"/>
</dbReference>
<feature type="compositionally biased region" description="Low complexity" evidence="5">
    <location>
        <begin position="128"/>
        <end position="152"/>
    </location>
</feature>
<dbReference type="PANTHER" id="PTHR46756">
    <property type="entry name" value="TRANSGELIN"/>
    <property type="match status" value="1"/>
</dbReference>
<dbReference type="Gene3D" id="1.10.418.10">
    <property type="entry name" value="Calponin-like domain"/>
    <property type="match status" value="1"/>
</dbReference>
<dbReference type="InterPro" id="IPR036534">
    <property type="entry name" value="GAR_dom_sf"/>
</dbReference>
<dbReference type="EMBL" id="JAIFTH010000005">
    <property type="protein sequence ID" value="KAG9511386.1"/>
    <property type="molecule type" value="Genomic_DNA"/>
</dbReference>
<dbReference type="PROSITE" id="PS50021">
    <property type="entry name" value="CH"/>
    <property type="match status" value="1"/>
</dbReference>
<evidence type="ECO:0000256" key="2">
    <source>
        <dbReference type="ARBA" id="ARBA00022490"/>
    </source>
</evidence>
<sequence>MSVDSANAAGVLSPYANTAEEYSAKIVKLQQAYLTPLKEDLADWLNKILNVDYITANNFMDKLDNGVIVCKLAKIISNWCNENHPINISAVDTKRCLDNTSSIQNSASPSSSGYSTNHQHLGVTTATTTSSLTSPSNLSANSSSNSYSSTPTRKLSKSANFLVAPMQAKIWEDAKCRTFYARDNVCNFIKWTRELGVNQSVIFETDDLVLHGNARQVVLCLLDVARIACVRYGFVEVPGLVKFEQEIDLELALEADNEAAAAIAHLNATQIHEHHGVVSEDLINKESGRRNSRLNRSSGEAAAATEELVCTWQKRQADRSGSQNSERNTYPNIDCDKISVCNRQQNLVENIDTTDNNCRTLDPHQGNLAENGEILSHSDCDSSRAASSSPSSVSKRKLRTNVSGIPTRTPTRTPPGANVRDQSPLLLASSTLAACRPLDHPMDGDESVASETDDASSDISMCATPSSGATTTAKGASDLDGRVMRIAKSYYGKQVRRGVQRLSEGKYKIAERIVFVRLLKGQHVMVRIGGGWDTLQNFLFRHKSDPSQVIDVDDLLPLDAKVVSSSSDNKSSSGGTPSRHPSSNSPVVMSASHQSAATPSHEGPFFRVHDIEAAASSMESAWSHNYYHHHHNQQHRSPAQLSHTQLSQSSHSGTTAQLNSCNNSHSNNNSQAILTIARQPDDLLDTSGSSSLNSSGAVLTIADTDITQSCTELAGAVTPSDWSPVRTDAVVIGVSGDTTKPTLLSSSILVAPVVTTTTTTAKTFERRSSANGPVTSSSGVTTSNSASSTASSSASSGFDSATSSLRTHTSSSSQQVSPARRQDDLPIQSRATRSRSSSVDERDEIGTDESSASTDDTSSCTVDSSLATSATPTMIKMSPARLIKTAVGTAATNKPLSTCYRRDDGS</sequence>
<dbReference type="SUPFAM" id="SSF143575">
    <property type="entry name" value="GAS2 domain-like"/>
    <property type="match status" value="1"/>
</dbReference>
<comment type="subcellular location">
    <subcellularLocation>
        <location evidence="1">Cytoplasm</location>
        <location evidence="1">Cytoskeleton</location>
    </subcellularLocation>
</comment>
<feature type="compositionally biased region" description="Low complexity" evidence="5">
    <location>
        <begin position="564"/>
        <end position="573"/>
    </location>
</feature>
<dbReference type="Proteomes" id="UP000825002">
    <property type="component" value="Unassembled WGS sequence"/>
</dbReference>
<gene>
    <name evidence="8" type="primary">pigs</name>
    <name evidence="8" type="ORF">GZH46_00033</name>
</gene>
<name>A0ABQ7SDE5_9ACAR</name>
<keyword evidence="9" id="KW-1185">Reference proteome</keyword>
<feature type="region of interest" description="Disordered" evidence="5">
    <location>
        <begin position="629"/>
        <end position="666"/>
    </location>
</feature>
<feature type="domain" description="Calponin-homology (CH)" evidence="6">
    <location>
        <begin position="35"/>
        <end position="230"/>
    </location>
</feature>
<feature type="compositionally biased region" description="Low complexity" evidence="5">
    <location>
        <begin position="848"/>
        <end position="865"/>
    </location>
</feature>
<feature type="region of interest" description="Disordered" evidence="5">
    <location>
        <begin position="436"/>
        <end position="459"/>
    </location>
</feature>
<comment type="similarity">
    <text evidence="4">Belongs to the GAS2 family.</text>
</comment>
<dbReference type="InterPro" id="IPR003108">
    <property type="entry name" value="GAR_dom"/>
</dbReference>
<evidence type="ECO:0000259" key="7">
    <source>
        <dbReference type="PROSITE" id="PS51460"/>
    </source>
</evidence>
<evidence type="ECO:0000256" key="5">
    <source>
        <dbReference type="SAM" id="MobiDB-lite"/>
    </source>
</evidence>
<feature type="region of interest" description="Disordered" evidence="5">
    <location>
        <begin position="764"/>
        <end position="866"/>
    </location>
</feature>
<comment type="caution">
    <text evidence="8">The sequence shown here is derived from an EMBL/GenBank/DDBJ whole genome shotgun (WGS) entry which is preliminary data.</text>
</comment>
<evidence type="ECO:0000259" key="6">
    <source>
        <dbReference type="PROSITE" id="PS50021"/>
    </source>
</evidence>
<evidence type="ECO:0000313" key="9">
    <source>
        <dbReference type="Proteomes" id="UP000825002"/>
    </source>
</evidence>
<dbReference type="PROSITE" id="PS51460">
    <property type="entry name" value="GAR"/>
    <property type="match status" value="1"/>
</dbReference>
<evidence type="ECO:0000256" key="3">
    <source>
        <dbReference type="ARBA" id="ARBA00023212"/>
    </source>
</evidence>
<protein>
    <submittedName>
        <fullName evidence="8">GAS2-like protein pickled eggs</fullName>
    </submittedName>
</protein>
<feature type="compositionally biased region" description="Low complexity" evidence="5">
    <location>
        <begin position="775"/>
        <end position="813"/>
    </location>
</feature>
<feature type="non-terminal residue" evidence="8">
    <location>
        <position position="906"/>
    </location>
</feature>
<dbReference type="Pfam" id="PF02187">
    <property type="entry name" value="GAS2"/>
    <property type="match status" value="1"/>
</dbReference>
<feature type="domain" description="GAR" evidence="7">
    <location>
        <begin position="470"/>
        <end position="546"/>
    </location>
</feature>
<evidence type="ECO:0000256" key="1">
    <source>
        <dbReference type="ARBA" id="ARBA00004245"/>
    </source>
</evidence>
<feature type="compositionally biased region" description="Polar residues" evidence="5">
    <location>
        <begin position="574"/>
        <end position="598"/>
    </location>
</feature>
<feature type="compositionally biased region" description="Low complexity" evidence="5">
    <location>
        <begin position="640"/>
        <end position="666"/>
    </location>
</feature>
<organism evidence="8 9">
    <name type="scientific">Fragariocoptes setiger</name>
    <dbReference type="NCBI Taxonomy" id="1670756"/>
    <lineage>
        <taxon>Eukaryota</taxon>
        <taxon>Metazoa</taxon>
        <taxon>Ecdysozoa</taxon>
        <taxon>Arthropoda</taxon>
        <taxon>Chelicerata</taxon>
        <taxon>Arachnida</taxon>
        <taxon>Acari</taxon>
        <taxon>Acariformes</taxon>
        <taxon>Trombidiformes</taxon>
        <taxon>Prostigmata</taxon>
        <taxon>Eupodina</taxon>
        <taxon>Eriophyoidea</taxon>
        <taxon>Phytoptidae</taxon>
        <taxon>Fragariocoptes</taxon>
    </lineage>
</organism>